<sequence>MGRGFRRLAILAAACFAYGTFIEPYDFRVRRARLKVLPAGAAPIRVLHISDFHLVANQRRKRAFIRALAGLEPDLVVNTGDNLASPDALAPLIEDLGRLLDVPGVFVFGSNDYTAPRPKNPLGYLAGDTSREGVHADRQQLPTEELREALTSHGWLDLNGKRGELELRGLRVEFRGTDDAHLNLDDYRLVSGRPARGVDLAVGVTHAPYSRVLDAMTADGLRLILAGHTHGGQVCVPGFGALTTNCDLPPRQAKGASRHHAAGRRSWLHVSAGLGANPYTPFRFACPPEVTLLTLVPGSNG</sequence>
<evidence type="ECO:0000313" key="2">
    <source>
        <dbReference type="EMBL" id="PFG17770.1"/>
    </source>
</evidence>
<name>A0A2A9CVV9_9ACTN</name>
<dbReference type="InterPro" id="IPR004843">
    <property type="entry name" value="Calcineurin-like_PHP"/>
</dbReference>
<organism evidence="2 3">
    <name type="scientific">Propionicimonas paludicola</name>
    <dbReference type="NCBI Taxonomy" id="185243"/>
    <lineage>
        <taxon>Bacteria</taxon>
        <taxon>Bacillati</taxon>
        <taxon>Actinomycetota</taxon>
        <taxon>Actinomycetes</taxon>
        <taxon>Propionibacteriales</taxon>
        <taxon>Nocardioidaceae</taxon>
        <taxon>Propionicimonas</taxon>
    </lineage>
</organism>
<dbReference type="InterPro" id="IPR051158">
    <property type="entry name" value="Metallophosphoesterase_sf"/>
</dbReference>
<dbReference type="PANTHER" id="PTHR31302:SF20">
    <property type="entry name" value="CONSERVED PROTEIN"/>
    <property type="match status" value="1"/>
</dbReference>
<dbReference type="InterPro" id="IPR029052">
    <property type="entry name" value="Metallo-depent_PP-like"/>
</dbReference>
<reference evidence="2 3" key="1">
    <citation type="submission" date="2017-10" db="EMBL/GenBank/DDBJ databases">
        <title>Sequencing the genomes of 1000 actinobacteria strains.</title>
        <authorList>
            <person name="Klenk H.-P."/>
        </authorList>
    </citation>
    <scope>NUCLEOTIDE SEQUENCE [LARGE SCALE GENOMIC DNA]</scope>
    <source>
        <strain evidence="2 3">DSM 15597</strain>
    </source>
</reference>
<dbReference type="EMBL" id="PDJC01000001">
    <property type="protein sequence ID" value="PFG17770.1"/>
    <property type="molecule type" value="Genomic_DNA"/>
</dbReference>
<dbReference type="GO" id="GO:0008758">
    <property type="term" value="F:UDP-2,3-diacylglucosamine hydrolase activity"/>
    <property type="evidence" value="ECO:0007669"/>
    <property type="project" value="TreeGrafter"/>
</dbReference>
<keyword evidence="2" id="KW-0378">Hydrolase</keyword>
<dbReference type="SUPFAM" id="SSF56300">
    <property type="entry name" value="Metallo-dependent phosphatases"/>
    <property type="match status" value="1"/>
</dbReference>
<dbReference type="RefSeq" id="WP_098461171.1">
    <property type="nucleotide sequence ID" value="NZ_PDJC01000001.1"/>
</dbReference>
<evidence type="ECO:0000259" key="1">
    <source>
        <dbReference type="Pfam" id="PF00149"/>
    </source>
</evidence>
<dbReference type="PANTHER" id="PTHR31302">
    <property type="entry name" value="TRANSMEMBRANE PROTEIN WITH METALLOPHOSPHOESTERASE DOMAIN-RELATED"/>
    <property type="match status" value="1"/>
</dbReference>
<dbReference type="GO" id="GO:0016020">
    <property type="term" value="C:membrane"/>
    <property type="evidence" value="ECO:0007669"/>
    <property type="project" value="GOC"/>
</dbReference>
<feature type="domain" description="Calcineurin-like phosphoesterase" evidence="1">
    <location>
        <begin position="44"/>
        <end position="231"/>
    </location>
</feature>
<dbReference type="AlphaFoldDB" id="A0A2A9CVV9"/>
<comment type="caution">
    <text evidence="2">The sequence shown here is derived from an EMBL/GenBank/DDBJ whole genome shotgun (WGS) entry which is preliminary data.</text>
</comment>
<keyword evidence="3" id="KW-1185">Reference proteome</keyword>
<proteinExistence type="predicted"/>
<dbReference type="Gene3D" id="3.60.21.10">
    <property type="match status" value="1"/>
</dbReference>
<dbReference type="Proteomes" id="UP000226079">
    <property type="component" value="Unassembled WGS sequence"/>
</dbReference>
<dbReference type="GO" id="GO:0009245">
    <property type="term" value="P:lipid A biosynthetic process"/>
    <property type="evidence" value="ECO:0007669"/>
    <property type="project" value="TreeGrafter"/>
</dbReference>
<gene>
    <name evidence="2" type="ORF">ATK74_2344</name>
</gene>
<evidence type="ECO:0000313" key="3">
    <source>
        <dbReference type="Proteomes" id="UP000226079"/>
    </source>
</evidence>
<dbReference type="OrthoDB" id="9780884at2"/>
<accession>A0A2A9CVV9</accession>
<dbReference type="Pfam" id="PF00149">
    <property type="entry name" value="Metallophos"/>
    <property type="match status" value="1"/>
</dbReference>
<protein>
    <submittedName>
        <fullName evidence="2">Putative MPP superfamily phosphohydrolase</fullName>
    </submittedName>
</protein>